<dbReference type="SUPFAM" id="SSF103473">
    <property type="entry name" value="MFS general substrate transporter"/>
    <property type="match status" value="1"/>
</dbReference>
<evidence type="ECO:0000256" key="2">
    <source>
        <dbReference type="ARBA" id="ARBA00005982"/>
    </source>
</evidence>
<sequence length="574" mass="63090">MYKHRDNMDNQDYATEKTALLGSSGGKDQAERSNPRTKLTVAAILLCELCERLTYYSIVANMVLFATNVLGYSSVDAVTINLIFTGTVYFIPLFGGYIADSVAGRFNTIWGSGLIYIVGTLMLPLVAFDWQGTFGRDDNGLNYGLDQSAKRGYYIIGLILIAIGTGGIKANVSPFGVQQLEDMGPQAVQSFFNWFYWFINVGSAIAYAAVAYIQQNIAFDIGYLIPALSMVLATIIVLVPRNKYTHTAPEGSALARVIEIIWAALKRKKHSIMQHDSFLDYALESNGGRYSAIEIEGVKSLGRMIPVFLTLILYWTIYNQMQTTFLLQGERMDLRLGSFIFPAASLSLFNTIIIIILVPIVDRFFYPLLERCGRKITLLQRIGIGLLLAPCSVFVAGFLEIARKDELANSGGIEQNVGGKIYNASNLNIMLQVPQFVLVGTSEVFAAISAYEFAYSQAPVSLQGVVMGVNLATTGLGSYVGTLLVNIVNAASNGSWYPDELNTGNIENFLFLMSGLGVVNFLIFLPVAMRYRYARFSELQSETSGLDLRKSNGTIDNTSDLYSSLGQGSNEIRL</sequence>
<comment type="subcellular location">
    <subcellularLocation>
        <location evidence="1">Membrane</location>
        <topology evidence="1">Multi-pass membrane protein</topology>
    </subcellularLocation>
</comment>
<reference evidence="7" key="1">
    <citation type="submission" date="2022-03" db="EMBL/GenBank/DDBJ databases">
        <authorList>
            <person name="Martin C."/>
        </authorList>
    </citation>
    <scope>NUCLEOTIDE SEQUENCE</scope>
</reference>
<dbReference type="InterPro" id="IPR036259">
    <property type="entry name" value="MFS_trans_sf"/>
</dbReference>
<keyword evidence="3" id="KW-0812">Transmembrane</keyword>
<gene>
    <name evidence="7" type="ORF">OFUS_LOCUS19267</name>
</gene>
<dbReference type="AlphaFoldDB" id="A0A8J1U9E7"/>
<dbReference type="Pfam" id="PF00854">
    <property type="entry name" value="PTR2"/>
    <property type="match status" value="1"/>
</dbReference>
<accession>A0A8J1U9E7</accession>
<name>A0A8J1U9E7_OWEFU</name>
<dbReference type="GO" id="GO:0022857">
    <property type="term" value="F:transmembrane transporter activity"/>
    <property type="evidence" value="ECO:0007669"/>
    <property type="project" value="InterPro"/>
</dbReference>
<evidence type="ECO:0000256" key="3">
    <source>
        <dbReference type="ARBA" id="ARBA00022692"/>
    </source>
</evidence>
<evidence type="ECO:0000256" key="5">
    <source>
        <dbReference type="ARBA" id="ARBA00022989"/>
    </source>
</evidence>
<keyword evidence="4" id="KW-0813">Transport</keyword>
<keyword evidence="8" id="KW-1185">Reference proteome</keyword>
<dbReference type="PANTHER" id="PTHR11654">
    <property type="entry name" value="OLIGOPEPTIDE TRANSPORTER-RELATED"/>
    <property type="match status" value="1"/>
</dbReference>
<evidence type="ECO:0000313" key="8">
    <source>
        <dbReference type="Proteomes" id="UP000749559"/>
    </source>
</evidence>
<keyword evidence="4" id="KW-0571">Peptide transport</keyword>
<comment type="similarity">
    <text evidence="2">Belongs to the major facilitator superfamily. Proton-dependent oligopeptide transporter (POT/PTR) (TC 2.A.17) family.</text>
</comment>
<evidence type="ECO:0000256" key="4">
    <source>
        <dbReference type="ARBA" id="ARBA00022856"/>
    </source>
</evidence>
<dbReference type="OrthoDB" id="8904098at2759"/>
<dbReference type="GO" id="GO:0015833">
    <property type="term" value="P:peptide transport"/>
    <property type="evidence" value="ECO:0007669"/>
    <property type="project" value="UniProtKB-KW"/>
</dbReference>
<evidence type="ECO:0000256" key="1">
    <source>
        <dbReference type="ARBA" id="ARBA00004141"/>
    </source>
</evidence>
<evidence type="ECO:0000256" key="6">
    <source>
        <dbReference type="ARBA" id="ARBA00023136"/>
    </source>
</evidence>
<evidence type="ECO:0000313" key="7">
    <source>
        <dbReference type="EMBL" id="CAH1794597.1"/>
    </source>
</evidence>
<dbReference type="Gene3D" id="1.20.1250.20">
    <property type="entry name" value="MFS general substrate transporter like domains"/>
    <property type="match status" value="1"/>
</dbReference>
<keyword evidence="5" id="KW-1133">Transmembrane helix</keyword>
<keyword evidence="4" id="KW-0653">Protein transport</keyword>
<dbReference type="Proteomes" id="UP000749559">
    <property type="component" value="Unassembled WGS sequence"/>
</dbReference>
<comment type="caution">
    <text evidence="7">The sequence shown here is derived from an EMBL/GenBank/DDBJ whole genome shotgun (WGS) entry which is preliminary data.</text>
</comment>
<organism evidence="7 8">
    <name type="scientific">Owenia fusiformis</name>
    <name type="common">Polychaete worm</name>
    <dbReference type="NCBI Taxonomy" id="6347"/>
    <lineage>
        <taxon>Eukaryota</taxon>
        <taxon>Metazoa</taxon>
        <taxon>Spiralia</taxon>
        <taxon>Lophotrochozoa</taxon>
        <taxon>Annelida</taxon>
        <taxon>Polychaeta</taxon>
        <taxon>Sedentaria</taxon>
        <taxon>Canalipalpata</taxon>
        <taxon>Sabellida</taxon>
        <taxon>Oweniida</taxon>
        <taxon>Oweniidae</taxon>
        <taxon>Owenia</taxon>
    </lineage>
</organism>
<dbReference type="InterPro" id="IPR000109">
    <property type="entry name" value="POT_fam"/>
</dbReference>
<proteinExistence type="inferred from homology"/>
<protein>
    <submittedName>
        <fullName evidence="7">Uncharacterized protein</fullName>
    </submittedName>
</protein>
<dbReference type="GO" id="GO:0016020">
    <property type="term" value="C:membrane"/>
    <property type="evidence" value="ECO:0007669"/>
    <property type="project" value="UniProtKB-SubCell"/>
</dbReference>
<dbReference type="EMBL" id="CAIIXF020000009">
    <property type="protein sequence ID" value="CAH1794597.1"/>
    <property type="molecule type" value="Genomic_DNA"/>
</dbReference>
<keyword evidence="6" id="KW-0472">Membrane</keyword>